<evidence type="ECO:0000256" key="6">
    <source>
        <dbReference type="ARBA" id="ARBA00022801"/>
    </source>
</evidence>
<feature type="transmembrane region" description="Helical" evidence="11">
    <location>
        <begin position="232"/>
        <end position="252"/>
    </location>
</feature>
<dbReference type="SUPFAM" id="SSF50156">
    <property type="entry name" value="PDZ domain-like"/>
    <property type="match status" value="1"/>
</dbReference>
<dbReference type="PANTHER" id="PTHR42837:SF2">
    <property type="entry name" value="MEMBRANE METALLOPROTEASE ARASP2, CHLOROPLASTIC-RELATED"/>
    <property type="match status" value="1"/>
</dbReference>
<feature type="transmembrane region" description="Helical" evidence="11">
    <location>
        <begin position="279"/>
        <end position="299"/>
    </location>
</feature>
<feature type="transmembrane region" description="Helical" evidence="11">
    <location>
        <begin position="91"/>
        <end position="117"/>
    </location>
</feature>
<dbReference type="NCBIfam" id="TIGR00054">
    <property type="entry name" value="RIP metalloprotease RseP"/>
    <property type="match status" value="1"/>
</dbReference>
<evidence type="ECO:0000256" key="10">
    <source>
        <dbReference type="ARBA" id="ARBA00023136"/>
    </source>
</evidence>
<dbReference type="GO" id="GO:0046872">
    <property type="term" value="F:metal ion binding"/>
    <property type="evidence" value="ECO:0007669"/>
    <property type="project" value="UniProtKB-KW"/>
</dbReference>
<evidence type="ECO:0000256" key="11">
    <source>
        <dbReference type="RuleBase" id="RU362031"/>
    </source>
</evidence>
<evidence type="ECO:0000256" key="8">
    <source>
        <dbReference type="ARBA" id="ARBA00022989"/>
    </source>
</evidence>
<accession>A0A2M7VG13</accession>
<keyword evidence="8 11" id="KW-1133">Transmembrane helix</keyword>
<dbReference type="GO" id="GO:0006508">
    <property type="term" value="P:proteolysis"/>
    <property type="evidence" value="ECO:0007669"/>
    <property type="project" value="UniProtKB-KW"/>
</dbReference>
<evidence type="ECO:0000313" key="13">
    <source>
        <dbReference type="EMBL" id="PIZ99635.1"/>
    </source>
</evidence>
<comment type="subcellular location">
    <subcellularLocation>
        <location evidence="2">Membrane</location>
        <topology evidence="2">Multi-pass membrane protein</topology>
    </subcellularLocation>
</comment>
<keyword evidence="4 13" id="KW-0645">Protease</keyword>
<dbReference type="PANTHER" id="PTHR42837">
    <property type="entry name" value="REGULATOR OF SIGMA-E PROTEASE RSEP"/>
    <property type="match status" value="1"/>
</dbReference>
<dbReference type="InterPro" id="IPR004387">
    <property type="entry name" value="Pept_M50_Zn"/>
</dbReference>
<organism evidence="13 14">
    <name type="scientific">Candidatus Komeilibacteria bacterium CG_4_10_14_0_2_um_filter_37_10</name>
    <dbReference type="NCBI Taxonomy" id="1974470"/>
    <lineage>
        <taxon>Bacteria</taxon>
        <taxon>Candidatus Komeiliibacteriota</taxon>
    </lineage>
</organism>
<dbReference type="GO" id="GO:0004222">
    <property type="term" value="F:metalloendopeptidase activity"/>
    <property type="evidence" value="ECO:0007669"/>
    <property type="project" value="InterPro"/>
</dbReference>
<evidence type="ECO:0000256" key="1">
    <source>
        <dbReference type="ARBA" id="ARBA00001947"/>
    </source>
</evidence>
<protein>
    <recommendedName>
        <fullName evidence="11">Zinc metalloprotease</fullName>
        <ecNumber evidence="11">3.4.24.-</ecNumber>
    </recommendedName>
</protein>
<dbReference type="InterPro" id="IPR036034">
    <property type="entry name" value="PDZ_sf"/>
</dbReference>
<evidence type="ECO:0000256" key="9">
    <source>
        <dbReference type="ARBA" id="ARBA00023049"/>
    </source>
</evidence>
<evidence type="ECO:0000256" key="2">
    <source>
        <dbReference type="ARBA" id="ARBA00004141"/>
    </source>
</evidence>
<dbReference type="EMBL" id="PFPO01000018">
    <property type="protein sequence ID" value="PIZ99635.1"/>
    <property type="molecule type" value="Genomic_DNA"/>
</dbReference>
<keyword evidence="7 11" id="KW-0862">Zinc</keyword>
<comment type="caution">
    <text evidence="13">The sequence shown here is derived from an EMBL/GenBank/DDBJ whole genome shotgun (WGS) entry which is preliminary data.</text>
</comment>
<evidence type="ECO:0000313" key="14">
    <source>
        <dbReference type="Proteomes" id="UP000230405"/>
    </source>
</evidence>
<comment type="similarity">
    <text evidence="3 11">Belongs to the peptidase M50B family.</text>
</comment>
<dbReference type="Pfam" id="PF02163">
    <property type="entry name" value="Peptidase_M50"/>
    <property type="match status" value="1"/>
</dbReference>
<evidence type="ECO:0000256" key="5">
    <source>
        <dbReference type="ARBA" id="ARBA00022692"/>
    </source>
</evidence>
<dbReference type="CDD" id="cd06163">
    <property type="entry name" value="S2P-M50_PDZ_RseP-like"/>
    <property type="match status" value="1"/>
</dbReference>
<proteinExistence type="inferred from homology"/>
<name>A0A2M7VG13_9BACT</name>
<feature type="domain" description="PDZ" evidence="12">
    <location>
        <begin position="109"/>
        <end position="191"/>
    </location>
</feature>
<sequence length="366" mass="40974">MLSTIIVFIIILGLLVLVHELGHFWAARKFKVFVEEFGFGFPPKLFSWPGKKTTYSLNWIPIGGFVKIKGEGGENKDDDDSFSHQPAYRRFIILVAGVTMNVFLAFVLLSIGFLIGLPSVVDQSISNATISNEKIQIIQIEKNSVAEKIDLKMNDQIVAIDNLPVQSVEQVVNQIKNDPDRIITLQIKREGQDLVKEADLNSGEKSILGVYLVKSGTVKFPWWQAIWQGFKATFYTLGQIIIALFLLVKGLIVGQGPSLELAGPIGVAVLTGEMKRMGFVYLLQFMAFLSLNLAIVNLLPLPALDGGRILFLIIEKIRGKPNNETLERVMHNVGFFALLFVMFLVTYKDLTKYGERIINVFKNILN</sequence>
<keyword evidence="10 11" id="KW-0472">Membrane</keyword>
<dbReference type="Pfam" id="PF17820">
    <property type="entry name" value="PDZ_6"/>
    <property type="match status" value="1"/>
</dbReference>
<dbReference type="EC" id="3.4.24.-" evidence="11"/>
<keyword evidence="6 11" id="KW-0378">Hydrolase</keyword>
<feature type="transmembrane region" description="Helical" evidence="11">
    <location>
        <begin position="329"/>
        <end position="347"/>
    </location>
</feature>
<dbReference type="InterPro" id="IPR008915">
    <property type="entry name" value="Peptidase_M50"/>
</dbReference>
<dbReference type="Proteomes" id="UP000230405">
    <property type="component" value="Unassembled WGS sequence"/>
</dbReference>
<comment type="cofactor">
    <cofactor evidence="1 11">
        <name>Zn(2+)</name>
        <dbReference type="ChEBI" id="CHEBI:29105"/>
    </cofactor>
</comment>
<evidence type="ECO:0000256" key="7">
    <source>
        <dbReference type="ARBA" id="ARBA00022833"/>
    </source>
</evidence>
<feature type="transmembrane region" description="Helical" evidence="11">
    <location>
        <begin position="6"/>
        <end position="26"/>
    </location>
</feature>
<keyword evidence="11" id="KW-0479">Metal-binding</keyword>
<gene>
    <name evidence="13" type="primary">rseP</name>
    <name evidence="13" type="ORF">COX77_00985</name>
</gene>
<dbReference type="GO" id="GO:0016020">
    <property type="term" value="C:membrane"/>
    <property type="evidence" value="ECO:0007669"/>
    <property type="project" value="UniProtKB-SubCell"/>
</dbReference>
<evidence type="ECO:0000256" key="3">
    <source>
        <dbReference type="ARBA" id="ARBA00007931"/>
    </source>
</evidence>
<keyword evidence="5 11" id="KW-0812">Transmembrane</keyword>
<evidence type="ECO:0000256" key="4">
    <source>
        <dbReference type="ARBA" id="ARBA00022670"/>
    </source>
</evidence>
<dbReference type="SMART" id="SM00228">
    <property type="entry name" value="PDZ"/>
    <property type="match status" value="1"/>
</dbReference>
<dbReference type="Gene3D" id="2.30.42.10">
    <property type="match status" value="1"/>
</dbReference>
<dbReference type="InterPro" id="IPR041489">
    <property type="entry name" value="PDZ_6"/>
</dbReference>
<reference evidence="14" key="1">
    <citation type="submission" date="2017-09" db="EMBL/GenBank/DDBJ databases">
        <title>Depth-based differentiation of microbial function through sediment-hosted aquifers and enrichment of novel symbionts in the deep terrestrial subsurface.</title>
        <authorList>
            <person name="Probst A.J."/>
            <person name="Ladd B."/>
            <person name="Jarett J.K."/>
            <person name="Geller-Mcgrath D.E."/>
            <person name="Sieber C.M.K."/>
            <person name="Emerson J.B."/>
            <person name="Anantharaman K."/>
            <person name="Thomas B.C."/>
            <person name="Malmstrom R."/>
            <person name="Stieglmeier M."/>
            <person name="Klingl A."/>
            <person name="Woyke T."/>
            <person name="Ryan C.M."/>
            <person name="Banfield J.F."/>
        </authorList>
    </citation>
    <scope>NUCLEOTIDE SEQUENCE [LARGE SCALE GENOMIC DNA]</scope>
</reference>
<dbReference type="AlphaFoldDB" id="A0A2M7VG13"/>
<keyword evidence="9 11" id="KW-0482">Metalloprotease</keyword>
<dbReference type="InterPro" id="IPR001478">
    <property type="entry name" value="PDZ"/>
</dbReference>
<evidence type="ECO:0000259" key="12">
    <source>
        <dbReference type="SMART" id="SM00228"/>
    </source>
</evidence>